<dbReference type="PANTHER" id="PTHR12496:SF0">
    <property type="entry name" value="METHYLTRANSFERASE DOMAIN-CONTAINING PROTEIN"/>
    <property type="match status" value="1"/>
</dbReference>
<gene>
    <name evidence="2" type="ORF">Cgig2_031925</name>
</gene>
<dbReference type="InterPro" id="IPR052220">
    <property type="entry name" value="METTL25"/>
</dbReference>
<dbReference type="InterPro" id="IPR025714">
    <property type="entry name" value="Methyltranfer_dom"/>
</dbReference>
<dbReference type="Proteomes" id="UP001153076">
    <property type="component" value="Unassembled WGS sequence"/>
</dbReference>
<protein>
    <recommendedName>
        <fullName evidence="1">Methyltransferase domain-containing protein</fullName>
    </recommendedName>
</protein>
<evidence type="ECO:0000313" key="3">
    <source>
        <dbReference type="Proteomes" id="UP001153076"/>
    </source>
</evidence>
<name>A0A9Q1GTI8_9CARY</name>
<accession>A0A9Q1GTI8</accession>
<proteinExistence type="predicted"/>
<dbReference type="PANTHER" id="PTHR12496">
    <property type="entry name" value="CGI-41 METHYLTRANSFERASE"/>
    <property type="match status" value="1"/>
</dbReference>
<dbReference type="EMBL" id="JAKOGI010001563">
    <property type="protein sequence ID" value="KAJ8424989.1"/>
    <property type="molecule type" value="Genomic_DNA"/>
</dbReference>
<evidence type="ECO:0000313" key="2">
    <source>
        <dbReference type="EMBL" id="KAJ8424989.1"/>
    </source>
</evidence>
<dbReference type="OrthoDB" id="10258156at2759"/>
<sequence length="545" mass="60686">MVLEMEVRGKYSCNTPAETLEWIEAIIEFLNPYRFFFEANVVNFLKDRLWEAVDKDWIACLQNERVEYLLQIPSGVVQEHWPASLKEYVLAAKMLAFPREQAKLQKILPGMTVTSLNPVILQGMNPKKKHEVEILSSLVNCITKSVGAHTVIDVGAGQLTNLLEQGYLSQVLAFEYQLSVVAIDASSHHGVVTSKRAERIKKHYLAKLHNSGSSKETLNMPRTITCHILSSSTLKELSNYCCQLDEKQLNGRCLSNDSHKRYLVEDLQLSSTPGNADSVSSLVLAGLHACGDLSVTMLRAFSECKEVKAIISVGCCYNLLSEGGQGSCDSGFPVSKGVRLMGISLGKNARDLACQSAERWSGLENEAGVQNFDLHAFRAIFQMVLDRYYPEVLLTSPSIGRQGKALRRQQKKKLPSSGFAENKISTSELETYSLTDGVNFAEGGGLIDNCNLFVKFSYSGLRHLRIKPLQEMDLPRLWRECQSYAGLIGPYWSLRAALGPVLESLLLLDRLLFLQEQESAFEVVMLPIFDPALSPRNLAIIARKS</sequence>
<feature type="domain" description="Methyltransferase" evidence="1">
    <location>
        <begin position="127"/>
        <end position="322"/>
    </location>
</feature>
<keyword evidence="3" id="KW-1185">Reference proteome</keyword>
<comment type="caution">
    <text evidence="2">The sequence shown here is derived from an EMBL/GenBank/DDBJ whole genome shotgun (WGS) entry which is preliminary data.</text>
</comment>
<organism evidence="2 3">
    <name type="scientific">Carnegiea gigantea</name>
    <dbReference type="NCBI Taxonomy" id="171969"/>
    <lineage>
        <taxon>Eukaryota</taxon>
        <taxon>Viridiplantae</taxon>
        <taxon>Streptophyta</taxon>
        <taxon>Embryophyta</taxon>
        <taxon>Tracheophyta</taxon>
        <taxon>Spermatophyta</taxon>
        <taxon>Magnoliopsida</taxon>
        <taxon>eudicotyledons</taxon>
        <taxon>Gunneridae</taxon>
        <taxon>Pentapetalae</taxon>
        <taxon>Caryophyllales</taxon>
        <taxon>Cactineae</taxon>
        <taxon>Cactaceae</taxon>
        <taxon>Cactoideae</taxon>
        <taxon>Echinocereeae</taxon>
        <taxon>Carnegiea</taxon>
    </lineage>
</organism>
<reference evidence="2" key="1">
    <citation type="submission" date="2022-04" db="EMBL/GenBank/DDBJ databases">
        <title>Carnegiea gigantea Genome sequencing and assembly v2.</title>
        <authorList>
            <person name="Copetti D."/>
            <person name="Sanderson M.J."/>
            <person name="Burquez A."/>
            <person name="Wojciechowski M.F."/>
        </authorList>
    </citation>
    <scope>NUCLEOTIDE SEQUENCE</scope>
    <source>
        <strain evidence="2">SGP5-SGP5p</strain>
        <tissue evidence="2">Aerial part</tissue>
    </source>
</reference>
<dbReference type="Pfam" id="PF13679">
    <property type="entry name" value="Methyltransf_32"/>
    <property type="match status" value="1"/>
</dbReference>
<evidence type="ECO:0000259" key="1">
    <source>
        <dbReference type="Pfam" id="PF13679"/>
    </source>
</evidence>
<dbReference type="AlphaFoldDB" id="A0A9Q1GTI8"/>